<dbReference type="SUPFAM" id="SSF111369">
    <property type="entry name" value="HlyD-like secretion proteins"/>
    <property type="match status" value="1"/>
</dbReference>
<evidence type="ECO:0000256" key="2">
    <source>
        <dbReference type="ARBA" id="ARBA00009477"/>
    </source>
</evidence>
<dbReference type="Pfam" id="PF25954">
    <property type="entry name" value="Beta-barrel_RND_2"/>
    <property type="match status" value="1"/>
</dbReference>
<comment type="caution">
    <text evidence="9">The sequence shown here is derived from an EMBL/GenBank/DDBJ whole genome shotgun (WGS) entry which is preliminary data.</text>
</comment>
<evidence type="ECO:0000259" key="7">
    <source>
        <dbReference type="Pfam" id="PF25954"/>
    </source>
</evidence>
<name>A0ABW2YGL8_9GAMM</name>
<dbReference type="Gene3D" id="1.10.287.470">
    <property type="entry name" value="Helix hairpin bin"/>
    <property type="match status" value="1"/>
</dbReference>
<evidence type="ECO:0000313" key="10">
    <source>
        <dbReference type="Proteomes" id="UP001597110"/>
    </source>
</evidence>
<proteinExistence type="inferred from homology"/>
<dbReference type="Proteomes" id="UP001597110">
    <property type="component" value="Unassembled WGS sequence"/>
</dbReference>
<dbReference type="InterPro" id="IPR058625">
    <property type="entry name" value="MdtA-like_BSH"/>
</dbReference>
<evidence type="ECO:0000256" key="4">
    <source>
        <dbReference type="SAM" id="Coils"/>
    </source>
</evidence>
<dbReference type="Pfam" id="PF25967">
    <property type="entry name" value="RND-MFP_C"/>
    <property type="match status" value="1"/>
</dbReference>
<dbReference type="PROSITE" id="PS51257">
    <property type="entry name" value="PROKAR_LIPOPROTEIN"/>
    <property type="match status" value="1"/>
</dbReference>
<evidence type="ECO:0000259" key="8">
    <source>
        <dbReference type="Pfam" id="PF25967"/>
    </source>
</evidence>
<feature type="region of interest" description="Disordered" evidence="5">
    <location>
        <begin position="360"/>
        <end position="386"/>
    </location>
</feature>
<evidence type="ECO:0000256" key="5">
    <source>
        <dbReference type="SAM" id="MobiDB-lite"/>
    </source>
</evidence>
<dbReference type="PANTHER" id="PTHR30469">
    <property type="entry name" value="MULTIDRUG RESISTANCE PROTEIN MDTA"/>
    <property type="match status" value="1"/>
</dbReference>
<protein>
    <submittedName>
        <fullName evidence="9">Efflux RND transporter periplasmic adaptor subunit</fullName>
    </submittedName>
</protein>
<feature type="domain" description="CusB-like beta-barrel" evidence="7">
    <location>
        <begin position="216"/>
        <end position="274"/>
    </location>
</feature>
<dbReference type="NCBIfam" id="TIGR01730">
    <property type="entry name" value="RND_mfp"/>
    <property type="match status" value="1"/>
</dbReference>
<keyword evidence="3" id="KW-0813">Transport</keyword>
<accession>A0ABW2YGL8</accession>
<comment type="similarity">
    <text evidence="2">Belongs to the membrane fusion protein (MFP) (TC 8.A.1) family.</text>
</comment>
<dbReference type="Pfam" id="PF25917">
    <property type="entry name" value="BSH_RND"/>
    <property type="match status" value="1"/>
</dbReference>
<gene>
    <name evidence="9" type="ORF">ACFQ0E_18005</name>
</gene>
<keyword evidence="10" id="KW-1185">Reference proteome</keyword>
<dbReference type="Gene3D" id="2.40.50.100">
    <property type="match status" value="1"/>
</dbReference>
<reference evidence="10" key="1">
    <citation type="journal article" date="2019" name="Int. J. Syst. Evol. Microbiol.">
        <title>The Global Catalogue of Microorganisms (GCM) 10K type strain sequencing project: providing services to taxonomists for standard genome sequencing and annotation.</title>
        <authorList>
            <consortium name="The Broad Institute Genomics Platform"/>
            <consortium name="The Broad Institute Genome Sequencing Center for Infectious Disease"/>
            <person name="Wu L."/>
            <person name="Ma J."/>
        </authorList>
    </citation>
    <scope>NUCLEOTIDE SEQUENCE [LARGE SCALE GENOMIC DNA]</scope>
    <source>
        <strain evidence="10">CCUG 55585</strain>
    </source>
</reference>
<keyword evidence="4" id="KW-0175">Coiled coil</keyword>
<feature type="domain" description="Multidrug resistance protein MdtA-like C-terminal permuted SH3" evidence="8">
    <location>
        <begin position="297"/>
        <end position="353"/>
    </location>
</feature>
<feature type="coiled-coil region" evidence="4">
    <location>
        <begin position="108"/>
        <end position="173"/>
    </location>
</feature>
<dbReference type="Gene3D" id="2.40.420.20">
    <property type="match status" value="1"/>
</dbReference>
<evidence type="ECO:0000259" key="6">
    <source>
        <dbReference type="Pfam" id="PF25917"/>
    </source>
</evidence>
<feature type="domain" description="Multidrug resistance protein MdtA-like barrel-sandwich hybrid" evidence="6">
    <location>
        <begin position="74"/>
        <end position="206"/>
    </location>
</feature>
<evidence type="ECO:0000256" key="3">
    <source>
        <dbReference type="ARBA" id="ARBA00022448"/>
    </source>
</evidence>
<dbReference type="EMBL" id="JBHTIF010000005">
    <property type="protein sequence ID" value="MFD0727492.1"/>
    <property type="molecule type" value="Genomic_DNA"/>
</dbReference>
<dbReference type="RefSeq" id="WP_386826203.1">
    <property type="nucleotide sequence ID" value="NZ_JBHTIF010000005.1"/>
</dbReference>
<evidence type="ECO:0000256" key="1">
    <source>
        <dbReference type="ARBA" id="ARBA00004196"/>
    </source>
</evidence>
<dbReference type="InterPro" id="IPR006143">
    <property type="entry name" value="RND_pump_MFP"/>
</dbReference>
<dbReference type="PANTHER" id="PTHR30469:SF38">
    <property type="entry name" value="HLYD FAMILY SECRETION PROTEIN"/>
    <property type="match status" value="1"/>
</dbReference>
<evidence type="ECO:0000313" key="9">
    <source>
        <dbReference type="EMBL" id="MFD0727492.1"/>
    </source>
</evidence>
<dbReference type="Gene3D" id="2.40.30.170">
    <property type="match status" value="1"/>
</dbReference>
<dbReference type="InterPro" id="IPR058627">
    <property type="entry name" value="MdtA-like_C"/>
</dbReference>
<sequence>MAARRFGRQRFGQVLGQILMVGILAACGNDGTQAPIARPVLVARAAEAAGPARGELSAFAGEVRAREETALAFRVGGKVLRRSVDAGDRVRAGDVIAELDPGDLRLQAESLQAQAAAADAQLVRARADHARLAALAEDRLVSRSALDQQTAALRAAEGQARAARAQRDLARNQAAYGQLRAPRDGVIASRQIEAGQVVAAGQPAFTLAADSGREVAFALPESRIREFRVGQPVVIEPWSRRGERLPGRIREIAPSADPQARTYAARASLDGEAGAAVDLGQSARVYIPGSAAAGLHLPLSALQRDGKGAAAVWVVDPATRKARQVSVTTGSYGDDGVDVRSGLKPDDWVVLAGGHLLHDGAPVQPVDRSNRPVQGGAVLNPSAQAR</sequence>
<dbReference type="InterPro" id="IPR058792">
    <property type="entry name" value="Beta-barrel_RND_2"/>
</dbReference>
<organism evidence="9 10">
    <name type="scientific">Lysobacter brunescens</name>
    <dbReference type="NCBI Taxonomy" id="262323"/>
    <lineage>
        <taxon>Bacteria</taxon>
        <taxon>Pseudomonadati</taxon>
        <taxon>Pseudomonadota</taxon>
        <taxon>Gammaproteobacteria</taxon>
        <taxon>Lysobacterales</taxon>
        <taxon>Lysobacteraceae</taxon>
        <taxon>Lysobacter</taxon>
    </lineage>
</organism>
<comment type="subcellular location">
    <subcellularLocation>
        <location evidence="1">Cell envelope</location>
    </subcellularLocation>
</comment>